<dbReference type="SUPFAM" id="SSF54106">
    <property type="entry name" value="LysM domain"/>
    <property type="match status" value="1"/>
</dbReference>
<keyword evidence="2" id="KW-0812">Transmembrane</keyword>
<feature type="domain" description="LysM" evidence="3">
    <location>
        <begin position="138"/>
        <end position="184"/>
    </location>
</feature>
<evidence type="ECO:0000313" key="4">
    <source>
        <dbReference type="EMBL" id="KYD31823.1"/>
    </source>
</evidence>
<dbReference type="Pfam" id="PF01476">
    <property type="entry name" value="LysM"/>
    <property type="match status" value="1"/>
</dbReference>
<evidence type="ECO:0000256" key="1">
    <source>
        <dbReference type="SAM" id="MobiDB-lite"/>
    </source>
</evidence>
<reference evidence="4 5" key="1">
    <citation type="submission" date="2016-01" db="EMBL/GenBank/DDBJ databases">
        <title>Draft Genome Sequences of Seven Thermophilic Sporeformers Isolated from Foods.</title>
        <authorList>
            <person name="Berendsen E.M."/>
            <person name="Wells-Bennik M.H."/>
            <person name="Krawcyk A.O."/>
            <person name="De Jong A."/>
            <person name="Holsappel S."/>
            <person name="Eijlander R.T."/>
            <person name="Kuipers O.P."/>
        </authorList>
    </citation>
    <scope>NUCLEOTIDE SEQUENCE [LARGE SCALE GENOMIC DNA]</scope>
    <source>
        <strain evidence="4 5">B4110</strain>
    </source>
</reference>
<dbReference type="AlphaFoldDB" id="A0A150N552"/>
<feature type="transmembrane region" description="Helical" evidence="2">
    <location>
        <begin position="52"/>
        <end position="73"/>
    </location>
</feature>
<comment type="caution">
    <text evidence="4">The sequence shown here is derived from an EMBL/GenBank/DDBJ whole genome shotgun (WGS) entry which is preliminary data.</text>
</comment>
<name>A0A150N552_9BACL</name>
<organism evidence="4 5">
    <name type="scientific">Parageobacillus toebii</name>
    <dbReference type="NCBI Taxonomy" id="153151"/>
    <lineage>
        <taxon>Bacteria</taxon>
        <taxon>Bacillati</taxon>
        <taxon>Bacillota</taxon>
        <taxon>Bacilli</taxon>
        <taxon>Bacillales</taxon>
        <taxon>Anoxybacillaceae</taxon>
        <taxon>Parageobacillus</taxon>
    </lineage>
</organism>
<dbReference type="RefSeq" id="WP_015864322.1">
    <property type="nucleotide sequence ID" value="NZ_JAZHOX010000016.1"/>
</dbReference>
<dbReference type="Proteomes" id="UP000075324">
    <property type="component" value="Unassembled WGS sequence"/>
</dbReference>
<evidence type="ECO:0000256" key="2">
    <source>
        <dbReference type="SAM" id="Phobius"/>
    </source>
</evidence>
<proteinExistence type="predicted"/>
<dbReference type="PATRIC" id="fig|153151.4.peg.1845"/>
<evidence type="ECO:0000313" key="5">
    <source>
        <dbReference type="Proteomes" id="UP000075324"/>
    </source>
</evidence>
<evidence type="ECO:0000259" key="3">
    <source>
        <dbReference type="PROSITE" id="PS51782"/>
    </source>
</evidence>
<dbReference type="Gene3D" id="3.10.350.10">
    <property type="entry name" value="LysM domain"/>
    <property type="match status" value="1"/>
</dbReference>
<feature type="compositionally biased region" description="Basic and acidic residues" evidence="1">
    <location>
        <begin position="112"/>
        <end position="132"/>
    </location>
</feature>
<dbReference type="InterPro" id="IPR018392">
    <property type="entry name" value="LysM"/>
</dbReference>
<protein>
    <recommendedName>
        <fullName evidence="3">LysM domain-containing protein</fullName>
    </recommendedName>
</protein>
<dbReference type="PROSITE" id="PS51782">
    <property type="entry name" value="LYSM"/>
    <property type="match status" value="1"/>
</dbReference>
<dbReference type="InterPro" id="IPR036779">
    <property type="entry name" value="LysM_dom_sf"/>
</dbReference>
<keyword evidence="2" id="KW-0472">Membrane</keyword>
<accession>A0A150N552</accession>
<sequence>MNHDQAESLRELVEQRDEMVQQEDVLSLPSRREVHRQKKSKKRVKWKLKYPLIRLLALFFILLPISMLSIYYANDDSKTVTVVTRSETGSYEQIDIAPAEEKAAPPSSEPSSQKKDRPESDAQKENKASDKQKKQKIITHTVQENETLYSIAMKYYQSDKGMEMIKKWNHLKSAQLHKGQVLQIPVMDAEK</sequence>
<dbReference type="EMBL" id="LQYW01000030">
    <property type="protein sequence ID" value="KYD31823.1"/>
    <property type="molecule type" value="Genomic_DNA"/>
</dbReference>
<dbReference type="CDD" id="cd00118">
    <property type="entry name" value="LysM"/>
    <property type="match status" value="1"/>
</dbReference>
<gene>
    <name evidence="4" type="ORF">B4110_2379</name>
</gene>
<keyword evidence="2" id="KW-1133">Transmembrane helix</keyword>
<dbReference type="SMART" id="SM00257">
    <property type="entry name" value="LysM"/>
    <property type="match status" value="1"/>
</dbReference>
<feature type="region of interest" description="Disordered" evidence="1">
    <location>
        <begin position="93"/>
        <end position="136"/>
    </location>
</feature>